<feature type="region of interest" description="Disordered" evidence="1">
    <location>
        <begin position="1"/>
        <end position="29"/>
    </location>
</feature>
<evidence type="ECO:0000256" key="1">
    <source>
        <dbReference type="SAM" id="MobiDB-lite"/>
    </source>
</evidence>
<feature type="compositionally biased region" description="Low complexity" evidence="1">
    <location>
        <begin position="80"/>
        <end position="100"/>
    </location>
</feature>
<feature type="compositionally biased region" description="Basic and acidic residues" evidence="1">
    <location>
        <begin position="64"/>
        <end position="79"/>
    </location>
</feature>
<feature type="region of interest" description="Disordered" evidence="1">
    <location>
        <begin position="48"/>
        <end position="144"/>
    </location>
</feature>
<evidence type="ECO:0000313" key="2">
    <source>
        <dbReference type="EMBL" id="CAK0902295.1"/>
    </source>
</evidence>
<comment type="caution">
    <text evidence="2">The sequence shown here is derived from an EMBL/GenBank/DDBJ whole genome shotgun (WGS) entry which is preliminary data.</text>
</comment>
<dbReference type="EMBL" id="CAUYUJ010021052">
    <property type="protein sequence ID" value="CAK0902295.1"/>
    <property type="molecule type" value="Genomic_DNA"/>
</dbReference>
<feature type="non-terminal residue" evidence="2">
    <location>
        <position position="144"/>
    </location>
</feature>
<accession>A0ABN9XV14</accession>
<sequence>MNLPAHVRALQNAPPQVARGSFSSRPRARRWPWGQAWRTAARVHGALRPASGRWSPARCPASRPPEEPRAVPGGSRRDVGPPWEGGPPRRAGGADPPGCRGVRGGAEIAGVWRSRRWGRVSSSRTARARRVPPGPRTVGPSKSP</sequence>
<organism evidence="2 3">
    <name type="scientific">Prorocentrum cordatum</name>
    <dbReference type="NCBI Taxonomy" id="2364126"/>
    <lineage>
        <taxon>Eukaryota</taxon>
        <taxon>Sar</taxon>
        <taxon>Alveolata</taxon>
        <taxon>Dinophyceae</taxon>
        <taxon>Prorocentrales</taxon>
        <taxon>Prorocentraceae</taxon>
        <taxon>Prorocentrum</taxon>
    </lineage>
</organism>
<reference evidence="2" key="1">
    <citation type="submission" date="2023-10" db="EMBL/GenBank/DDBJ databases">
        <authorList>
            <person name="Chen Y."/>
            <person name="Shah S."/>
            <person name="Dougan E. K."/>
            <person name="Thang M."/>
            <person name="Chan C."/>
        </authorList>
    </citation>
    <scope>NUCLEOTIDE SEQUENCE [LARGE SCALE GENOMIC DNA]</scope>
</reference>
<dbReference type="Proteomes" id="UP001189429">
    <property type="component" value="Unassembled WGS sequence"/>
</dbReference>
<gene>
    <name evidence="2" type="ORF">PCOR1329_LOCUS78954</name>
</gene>
<evidence type="ECO:0000313" key="3">
    <source>
        <dbReference type="Proteomes" id="UP001189429"/>
    </source>
</evidence>
<name>A0ABN9XV14_9DINO</name>
<protein>
    <submittedName>
        <fullName evidence="2">Uncharacterized protein</fullName>
    </submittedName>
</protein>
<keyword evidence="3" id="KW-1185">Reference proteome</keyword>
<proteinExistence type="predicted"/>